<dbReference type="GO" id="GO:0005737">
    <property type="term" value="C:cytoplasm"/>
    <property type="evidence" value="ECO:0007669"/>
    <property type="project" value="TreeGrafter"/>
</dbReference>
<dbReference type="GO" id="GO:0016020">
    <property type="term" value="C:membrane"/>
    <property type="evidence" value="ECO:0007669"/>
    <property type="project" value="TreeGrafter"/>
</dbReference>
<keyword evidence="6" id="KW-1185">Reference proteome</keyword>
<protein>
    <recommendedName>
        <fullName evidence="3">exo-alpha-sialidase</fullName>
        <ecNumber evidence="3">3.2.1.18</ecNumber>
    </recommendedName>
</protein>
<accession>A0A934RXG5</accession>
<dbReference type="RefSeq" id="WP_200354364.1">
    <property type="nucleotide sequence ID" value="NZ_JAENIL010000006.1"/>
</dbReference>
<dbReference type="InterPro" id="IPR036278">
    <property type="entry name" value="Sialidase_sf"/>
</dbReference>
<dbReference type="Gene3D" id="2.120.10.10">
    <property type="match status" value="1"/>
</dbReference>
<name>A0A934RXG5_9BACT</name>
<dbReference type="InterPro" id="IPR011040">
    <property type="entry name" value="Sialidase"/>
</dbReference>
<dbReference type="SUPFAM" id="SSF50939">
    <property type="entry name" value="Sialidases"/>
    <property type="match status" value="1"/>
</dbReference>
<dbReference type="GO" id="GO:0009313">
    <property type="term" value="P:oligosaccharide catabolic process"/>
    <property type="evidence" value="ECO:0007669"/>
    <property type="project" value="TreeGrafter"/>
</dbReference>
<dbReference type="CDD" id="cd15482">
    <property type="entry name" value="Sialidase_non-viral"/>
    <property type="match status" value="1"/>
</dbReference>
<dbReference type="Pfam" id="PF13088">
    <property type="entry name" value="BNR_2"/>
    <property type="match status" value="1"/>
</dbReference>
<dbReference type="EC" id="3.2.1.18" evidence="3"/>
<dbReference type="AlphaFoldDB" id="A0A934RXG5"/>
<dbReference type="Proteomes" id="UP000617628">
    <property type="component" value="Unassembled WGS sequence"/>
</dbReference>
<reference evidence="5" key="1">
    <citation type="submission" date="2021-01" db="EMBL/GenBank/DDBJ databases">
        <title>Modified the classification status of verrucomicrobia.</title>
        <authorList>
            <person name="Feng X."/>
        </authorList>
    </citation>
    <scope>NUCLEOTIDE SEQUENCE</scope>
    <source>
        <strain evidence="5">KCTC 13126</strain>
    </source>
</reference>
<evidence type="ECO:0000256" key="3">
    <source>
        <dbReference type="ARBA" id="ARBA00012733"/>
    </source>
</evidence>
<evidence type="ECO:0000313" key="6">
    <source>
        <dbReference type="Proteomes" id="UP000617628"/>
    </source>
</evidence>
<dbReference type="PANTHER" id="PTHR10628">
    <property type="entry name" value="SIALIDASE"/>
    <property type="match status" value="1"/>
</dbReference>
<gene>
    <name evidence="5" type="ORF">JIN87_04660</name>
</gene>
<comment type="catalytic activity">
    <reaction evidence="1">
        <text>Hydrolysis of alpha-(2-&gt;3)-, alpha-(2-&gt;6)-, alpha-(2-&gt;8)- glycosidic linkages of terminal sialic acid residues in oligosaccharides, glycoproteins, glycolipids, colominic acid and synthetic substrates.</text>
        <dbReference type="EC" id="3.2.1.18"/>
    </reaction>
</comment>
<dbReference type="GO" id="GO:0006689">
    <property type="term" value="P:ganglioside catabolic process"/>
    <property type="evidence" value="ECO:0007669"/>
    <property type="project" value="TreeGrafter"/>
</dbReference>
<organism evidence="5 6">
    <name type="scientific">Pelagicoccus mobilis</name>
    <dbReference type="NCBI Taxonomy" id="415221"/>
    <lineage>
        <taxon>Bacteria</taxon>
        <taxon>Pseudomonadati</taxon>
        <taxon>Verrucomicrobiota</taxon>
        <taxon>Opitutia</taxon>
        <taxon>Puniceicoccales</taxon>
        <taxon>Pelagicoccaceae</taxon>
        <taxon>Pelagicoccus</taxon>
    </lineage>
</organism>
<dbReference type="InterPro" id="IPR026856">
    <property type="entry name" value="Sialidase_fam"/>
</dbReference>
<evidence type="ECO:0000313" key="5">
    <source>
        <dbReference type="EMBL" id="MBK1876147.1"/>
    </source>
</evidence>
<evidence type="ECO:0000256" key="1">
    <source>
        <dbReference type="ARBA" id="ARBA00000427"/>
    </source>
</evidence>
<dbReference type="GO" id="GO:0004308">
    <property type="term" value="F:exo-alpha-sialidase activity"/>
    <property type="evidence" value="ECO:0007669"/>
    <property type="project" value="UniProtKB-EC"/>
</dbReference>
<evidence type="ECO:0000256" key="2">
    <source>
        <dbReference type="ARBA" id="ARBA00009348"/>
    </source>
</evidence>
<comment type="caution">
    <text evidence="5">The sequence shown here is derived from an EMBL/GenBank/DDBJ whole genome shotgun (WGS) entry which is preliminary data.</text>
</comment>
<proteinExistence type="inferred from homology"/>
<dbReference type="EMBL" id="JAENIL010000006">
    <property type="protein sequence ID" value="MBK1876147.1"/>
    <property type="molecule type" value="Genomic_DNA"/>
</dbReference>
<evidence type="ECO:0000259" key="4">
    <source>
        <dbReference type="Pfam" id="PF13088"/>
    </source>
</evidence>
<comment type="similarity">
    <text evidence="2">Belongs to the glycosyl hydrolase 33 family.</text>
</comment>
<dbReference type="PANTHER" id="PTHR10628:SF30">
    <property type="entry name" value="EXO-ALPHA-SIALIDASE"/>
    <property type="match status" value="1"/>
</dbReference>
<feature type="domain" description="Sialidase" evidence="4">
    <location>
        <begin position="63"/>
        <end position="359"/>
    </location>
</feature>
<sequence>MKKIWRYALFRRLRKLIFFALLSTHLYLHGSQSAWLDSRELFRSGMDGYNNIRIPALCVTTQGTLLAFAEGREGGDAGDIDLILRRSEDGGESWSQVKVVWDDGANTCGNPSPVVDRETGIIWLFMTWNLGSDGEREIMNGESEHPRLVWLSRSEDDGRTWSRPKEMPHLRELDWRWYATGPCSGIQLERGLRKRRLVVPANHSVATKGEAEASAYRSHVIYSDDHGETWELGGIQEPLTNESSVAELADGRVMQNMRSYHGKGNRAVAVSEDGGQAFGEVYLDDGLESPVCQGHLLRYSWPEEGRSRLLFSSPAGSERSNLTIRTSYDEGRSWSMGTLIYEGPSAYSNLARLPNGRVGLLAEVGVKNPYESIVLFRFDVPERVE</sequence>